<dbReference type="InterPro" id="IPR042104">
    <property type="entry name" value="PKS_dehydratase_sf"/>
</dbReference>
<dbReference type="GO" id="GO:0044550">
    <property type="term" value="P:secondary metabolite biosynthetic process"/>
    <property type="evidence" value="ECO:0007669"/>
    <property type="project" value="UniProtKB-ARBA"/>
</dbReference>
<dbReference type="Gene3D" id="1.10.1200.10">
    <property type="entry name" value="ACP-like"/>
    <property type="match status" value="1"/>
</dbReference>
<reference evidence="8 9" key="1">
    <citation type="submission" date="2018-04" db="EMBL/GenBank/DDBJ databases">
        <title>The genome of golden apple snail Pomacea canaliculata provides insight into stress tolerance and invasive adaptation.</title>
        <authorList>
            <person name="Liu C."/>
            <person name="Liu B."/>
            <person name="Ren Y."/>
            <person name="Zhang Y."/>
            <person name="Wang H."/>
            <person name="Li S."/>
            <person name="Jiang F."/>
            <person name="Yin L."/>
            <person name="Zhang G."/>
            <person name="Qian W."/>
            <person name="Fan W."/>
        </authorList>
    </citation>
    <scope>NUCLEOTIDE SEQUENCE [LARGE SCALE GENOMIC DNA]</scope>
    <source>
        <strain evidence="8">SZHN2017</strain>
        <tissue evidence="8">Muscle</tissue>
    </source>
</reference>
<dbReference type="SUPFAM" id="SSF53901">
    <property type="entry name" value="Thiolase-like"/>
    <property type="match status" value="1"/>
</dbReference>
<dbReference type="Proteomes" id="UP000245119">
    <property type="component" value="Linkage Group LG4"/>
</dbReference>
<dbReference type="Pfam" id="PF00109">
    <property type="entry name" value="ketoacyl-synt"/>
    <property type="match status" value="1"/>
</dbReference>
<dbReference type="PROSITE" id="PS52004">
    <property type="entry name" value="KS3_2"/>
    <property type="match status" value="1"/>
</dbReference>
<dbReference type="InterPro" id="IPR050091">
    <property type="entry name" value="PKS_NRPS_Biosynth_Enz"/>
</dbReference>
<dbReference type="SMART" id="SM00827">
    <property type="entry name" value="PKS_AT"/>
    <property type="match status" value="1"/>
</dbReference>
<feature type="region of interest" description="N-terminal hotdog fold" evidence="4">
    <location>
        <begin position="871"/>
        <end position="1012"/>
    </location>
</feature>
<dbReference type="InterPro" id="IPR049551">
    <property type="entry name" value="PKS_DH_C"/>
</dbReference>
<dbReference type="SMART" id="SM00822">
    <property type="entry name" value="PKS_KR"/>
    <property type="match status" value="1"/>
</dbReference>
<organism evidence="8 9">
    <name type="scientific">Pomacea canaliculata</name>
    <name type="common">Golden apple snail</name>
    <dbReference type="NCBI Taxonomy" id="400727"/>
    <lineage>
        <taxon>Eukaryota</taxon>
        <taxon>Metazoa</taxon>
        <taxon>Spiralia</taxon>
        <taxon>Lophotrochozoa</taxon>
        <taxon>Mollusca</taxon>
        <taxon>Gastropoda</taxon>
        <taxon>Caenogastropoda</taxon>
        <taxon>Architaenioglossa</taxon>
        <taxon>Ampullarioidea</taxon>
        <taxon>Ampullariidae</taxon>
        <taxon>Pomacea</taxon>
    </lineage>
</organism>
<dbReference type="InterPro" id="IPR013968">
    <property type="entry name" value="PKS_KR"/>
</dbReference>
<dbReference type="InterPro" id="IPR020806">
    <property type="entry name" value="PKS_PP-bd"/>
</dbReference>
<dbReference type="InterPro" id="IPR001227">
    <property type="entry name" value="Ac_transferase_dom_sf"/>
</dbReference>
<dbReference type="InterPro" id="IPR036736">
    <property type="entry name" value="ACP-like_sf"/>
</dbReference>
<accession>A0A2T7PD47</accession>
<name>A0A2T7PD47_POMCA</name>
<dbReference type="InterPro" id="IPR057326">
    <property type="entry name" value="KR_dom"/>
</dbReference>
<dbReference type="Gene3D" id="3.30.559.30">
    <property type="entry name" value="Nonribosomal peptide synthetase, condensation domain"/>
    <property type="match status" value="1"/>
</dbReference>
<dbReference type="PANTHER" id="PTHR43775:SF37">
    <property type="entry name" value="SI:DKEY-61P9.11"/>
    <property type="match status" value="1"/>
</dbReference>
<dbReference type="Pfam" id="PF08659">
    <property type="entry name" value="KR"/>
    <property type="match status" value="1"/>
</dbReference>
<dbReference type="SUPFAM" id="SSF51735">
    <property type="entry name" value="NAD(P)-binding Rossmann-fold domains"/>
    <property type="match status" value="1"/>
</dbReference>
<dbReference type="Pfam" id="PF00698">
    <property type="entry name" value="Acyl_transf_1"/>
    <property type="match status" value="1"/>
</dbReference>
<comment type="caution">
    <text evidence="8">The sequence shown here is derived from an EMBL/GenBank/DDBJ whole genome shotgun (WGS) entry which is preliminary data.</text>
</comment>
<keyword evidence="2" id="KW-0597">Phosphoprotein</keyword>
<keyword evidence="9" id="KW-1185">Reference proteome</keyword>
<feature type="region of interest" description="C-terminal hotdog fold" evidence="4">
    <location>
        <begin position="1032"/>
        <end position="1177"/>
    </location>
</feature>
<dbReference type="STRING" id="400727.A0A2T7PD47"/>
<dbReference type="InterPro" id="IPR032821">
    <property type="entry name" value="PKS_assoc"/>
</dbReference>
<dbReference type="Pfam" id="PF00550">
    <property type="entry name" value="PP-binding"/>
    <property type="match status" value="1"/>
</dbReference>
<dbReference type="SUPFAM" id="SSF47336">
    <property type="entry name" value="ACP-like"/>
    <property type="match status" value="1"/>
</dbReference>
<evidence type="ECO:0000256" key="3">
    <source>
        <dbReference type="ARBA" id="ARBA00022679"/>
    </source>
</evidence>
<dbReference type="SUPFAM" id="SSF52777">
    <property type="entry name" value="CoA-dependent acyltransferases"/>
    <property type="match status" value="1"/>
</dbReference>
<dbReference type="Pfam" id="PF16197">
    <property type="entry name" value="KAsynt_C_assoc"/>
    <property type="match status" value="1"/>
</dbReference>
<dbReference type="GO" id="GO:0004315">
    <property type="term" value="F:3-oxoacyl-[acyl-carrier-protein] synthase activity"/>
    <property type="evidence" value="ECO:0007669"/>
    <property type="project" value="InterPro"/>
</dbReference>
<dbReference type="PROSITE" id="PS52019">
    <property type="entry name" value="PKS_MFAS_DH"/>
    <property type="match status" value="1"/>
</dbReference>
<dbReference type="Gene3D" id="3.40.50.720">
    <property type="entry name" value="NAD(P)-binding Rossmann-like Domain"/>
    <property type="match status" value="2"/>
</dbReference>
<dbReference type="OrthoDB" id="329835at2759"/>
<dbReference type="GO" id="GO:0031177">
    <property type="term" value="F:phosphopantetheine binding"/>
    <property type="evidence" value="ECO:0007669"/>
    <property type="project" value="InterPro"/>
</dbReference>
<evidence type="ECO:0000313" key="9">
    <source>
        <dbReference type="Proteomes" id="UP000245119"/>
    </source>
</evidence>
<dbReference type="InterPro" id="IPR020841">
    <property type="entry name" value="PKS_Beta-ketoAc_synthase_dom"/>
</dbReference>
<proteinExistence type="predicted"/>
<dbReference type="GO" id="GO:0004312">
    <property type="term" value="F:fatty acid synthase activity"/>
    <property type="evidence" value="ECO:0007669"/>
    <property type="project" value="TreeGrafter"/>
</dbReference>
<evidence type="ECO:0000256" key="4">
    <source>
        <dbReference type="PROSITE-ProRule" id="PRU01363"/>
    </source>
</evidence>
<dbReference type="InterPro" id="IPR009081">
    <property type="entry name" value="PP-bd_ACP"/>
</dbReference>
<dbReference type="Gene3D" id="3.40.366.10">
    <property type="entry name" value="Malonyl-Coenzyme A Acyl Carrier Protein, domain 2"/>
    <property type="match status" value="1"/>
</dbReference>
<dbReference type="SUPFAM" id="SSF52151">
    <property type="entry name" value="FabD/lysophospholipase-like"/>
    <property type="match status" value="1"/>
</dbReference>
<dbReference type="InterPro" id="IPR016039">
    <property type="entry name" value="Thiolase-like"/>
</dbReference>
<evidence type="ECO:0000256" key="1">
    <source>
        <dbReference type="ARBA" id="ARBA00022450"/>
    </source>
</evidence>
<gene>
    <name evidence="8" type="ORF">C0Q70_06754</name>
</gene>
<dbReference type="InterPro" id="IPR018201">
    <property type="entry name" value="Ketoacyl_synth_AS"/>
</dbReference>
<keyword evidence="3" id="KW-0808">Transferase</keyword>
<dbReference type="CDD" id="cd00833">
    <property type="entry name" value="PKS"/>
    <property type="match status" value="1"/>
</dbReference>
<dbReference type="EMBL" id="PZQS01000004">
    <property type="protein sequence ID" value="PVD31342.1"/>
    <property type="molecule type" value="Genomic_DNA"/>
</dbReference>
<sequence>MEASRDTIAIIGIGCRAPGADNISEFWRLLERGENHVVDIPPERWNARAYYDPDPMTPGRSYVMKAGLVKSPEAFDNRLYGINDLEAIHVDPQQRFVLDCVTMAMEDAGITRAMLKGSRTGVYMGVTNSDYRSLFPSQSSDINNYTVTGISNSIIAARVSYVWDLRGPSLVLDTACSSSLIAMHLGIQAIRTGDCDVAICGGTNYLTLPDIFVFLSKARMISPGGQCRPFSADADGYARGEGCGVVILKRLCDAERDGDNIWATINTTSNQDGHTVTPLIAPSGQQQQQLLCDMYSSLGDDVDNIDYIEAHGTGTPAGDPVEAEALGTVFERCGAQVRDRFVGSVKSNIGHLEPAAGVMGVIKVLLMMRHGKIVPSLFFSQPNPRINFSALHLTVPTRLHEWKGRQKVAVCNSFGFGGSNCHAVLKEYSASAVHTVSSRSHKRPCVVCFTANSERSLLGSVQDFLDEPGLQMMNIHDIAYTSTARRHHFAYRVSKVVEDVQELVTALEDPGRVKAAITHTKRKPRVVFVFCGMGTSWPGMCLSLSRDLPVFREKLEEIDRLLSSHVTWSLLNRLEDQNAVKDPEFSPIAIFACQVALTALWRSVGVDANCIVGQSVGEVAAAHAAGCLDLQQAVRVVYHRTRLLAQATGGAMIVVRNLDVQKIIMDAGVDVDVSLQYSQRACALSGDDESLSKLRHLLASETGSVVTSLDVPVAYHSRHVDSCTQPLAHVLEGLASTPPGVPFVSSVTGAMVTTELAADYWVKNLREPVLFYDAVKAAHDSKHSNSVFLEIGPKPVLRAHLEDIFPGGKVRCVTSMYKDPELNIFLEAVSALYDQGVDVAWQRLPTLGSKVTPIPRYVFDSRPLLPRGEGAALLLNGVTLHQQQHSWVWKVNEPGRHLLMICPRLLRSLYDHVMSGRVIVPGSFYGEVGFAIAAAELKTKNVSMSLDFVEPLVIDKNRVEEVEIRTRLTRAADKENPGKTVTSSISGSASVYARVIRGIHTAATITIKPLPGKADNSNKRWVNLAYLRSKCPDEVPKSHLYNSLNRSGFQYGENFKLLEDIYKGPKNCLATIRTTETIQQEYEHCTIHHCVLDCMLHSTVLIQDSDSDSGIRPVMPKSIDKLVVHHKMEPVMMTHSVKTYEDSELCKYHVTLVSLEGLVIAEVSNLVVLFLDRHASEVMRDLYTSEWHAIEEGLPQFEVPSDGGLEDSFLFLTTGDLTNRIRVSSPALHKGLTAECLDLLKQNTHSAVAVVCAGSLLETSEASETQEAILSSCLLIKDLLYHAANLSLTIPIFVCTQKAWPSPEPSGDFEGGLLDGDVNPVHTAVWGLIRAAVRENVYPSLVAVDIQSMDLEGKTSLNRLSRLLLYLSTESKAKSYPEMLVTDRSVFVNRVVEVSSKVAVPSYRPLHSDPTDTPLLLSDHPTRARNQIAVLHEQLVGRNDQGTTELIVEAFAVPNNSMSMRCVGVSSEDFFQTYGLDIETDRYPVVAIETVGSVLGDKDKKVCCCPLVAEARVRVPADLISANVIPGYEPGDLTRLLFLWMVQKKVKSSHATILTSSATLELGKLLSSVMHTRKINKKSLVTNLVSLECWDTQGEMIHETVVSLVLIDGKLANTLTPRLVNTRRLVSFSPLVDSETVTKLALALPKMEIKLLVTDSFLHPRSVAKHLPDLMAWVKANQSLVRSAVELFHSFVINRKNSEGTADDCELPSLPSLLSTETVVPTMPLVHATPRNLFRSNAVYIVVGGLTGLGWLCVQHLARGGAGGVAIVNRRQPSSDQLTSIQELSSETSCNVHPFQADVTSLDSVRSLLNDIRAVFQARPVRGVMYGAATVQDRPLFNLTREEFENVLAPKVKGTWNMHCVTKDMHLDFFLMHSSIASVFGNVAQSNYAAGNAFMDGLVYYRRSRGLTGQCINWGPLDLGILEGNTKVKQRLEAHGLAPLSQEAIMHKLTPLLMLNWEQITPVALDKIKMQNVHAGRPQVGFLRRLELVIKPAALTTEHHGSQDYSQHLLAAKTMQHDDRLPILYKYVAGISSQLLCLDPSVVTADSSLYDLGLDSVVAMSMVSTILTDTRVRLPIVLFVSGEPTVAAIARAISEGFDGKKWDDEMPDNGPSGPIIEEIIDEPLGMEKELEFVPDSLVPVEKNYTLTSKLYPAVTTMDLPAIKDKVPEISDRKYDNDKIDKPSEISRFTANSSAPYGQSFKCPLYGVIDIPLMLNSSNPGRIKSVIASLMDRHAALRDRYQNNGTSSKGGDGKVLSIHTNINLYEIDEGPDTAQKLDKETKLGWNGQDLPFRFILIHAEKPLLRVVFDKNFLDMKSAFSLSQQLEALLASRPLLRKGHEVGETSSLSIKNSLAIKNLDEFLSFWRSILDCCRPTVSDATSLLASKKRKYSRSQSTHWGVASDSMVMTPQLFSKVKAFLVRHGVSLLGLMASCYQILLHAMTGCSTIALAFPVDLRSFVGQKATCLGSWSQEIPLVLSFPRPSRKRAERGNVKAVSAADFVVAANRMINVLVDHSFVPFSQLPEVGERLTEVVVGSQHGIMAQLVQAGREGAPQSAGSLLHSADAETLLCVQHDIPRETVHVRLNFHTRVLNLKAGRALLSLLMQTVEGVVDEPSLNLSAIIRCSRKKGRKLLKSRE</sequence>
<dbReference type="InterPro" id="IPR016035">
    <property type="entry name" value="Acyl_Trfase/lysoPLipase"/>
</dbReference>
<evidence type="ECO:0000259" key="7">
    <source>
        <dbReference type="PROSITE" id="PS52019"/>
    </source>
</evidence>
<dbReference type="Gene3D" id="3.10.129.110">
    <property type="entry name" value="Polyketide synthase dehydratase"/>
    <property type="match status" value="1"/>
</dbReference>
<evidence type="ECO:0000256" key="2">
    <source>
        <dbReference type="ARBA" id="ARBA00022553"/>
    </source>
</evidence>
<dbReference type="InterPro" id="IPR014031">
    <property type="entry name" value="Ketoacyl_synth_C"/>
</dbReference>
<evidence type="ECO:0000259" key="5">
    <source>
        <dbReference type="PROSITE" id="PS50075"/>
    </source>
</evidence>
<dbReference type="InterPro" id="IPR014043">
    <property type="entry name" value="Acyl_transferase_dom"/>
</dbReference>
<dbReference type="InterPro" id="IPR049900">
    <property type="entry name" value="PKS_mFAS_DH"/>
</dbReference>
<dbReference type="SMART" id="SM00823">
    <property type="entry name" value="PKS_PP"/>
    <property type="match status" value="1"/>
</dbReference>
<dbReference type="PANTHER" id="PTHR43775">
    <property type="entry name" value="FATTY ACID SYNTHASE"/>
    <property type="match status" value="1"/>
</dbReference>
<dbReference type="InterPro" id="IPR014030">
    <property type="entry name" value="Ketoacyl_synth_N"/>
</dbReference>
<evidence type="ECO:0000259" key="6">
    <source>
        <dbReference type="PROSITE" id="PS52004"/>
    </source>
</evidence>
<dbReference type="GO" id="GO:0006633">
    <property type="term" value="P:fatty acid biosynthetic process"/>
    <property type="evidence" value="ECO:0007669"/>
    <property type="project" value="InterPro"/>
</dbReference>
<dbReference type="Pfam" id="PF14765">
    <property type="entry name" value="PS-DH"/>
    <property type="match status" value="1"/>
</dbReference>
<feature type="active site" description="Proton acceptor; for dehydratase activity" evidence="4">
    <location>
        <position position="912"/>
    </location>
</feature>
<dbReference type="InterPro" id="IPR036291">
    <property type="entry name" value="NAD(P)-bd_dom_sf"/>
</dbReference>
<protein>
    <submittedName>
        <fullName evidence="8">Uncharacterized protein</fullName>
    </submittedName>
</protein>
<dbReference type="PROSITE" id="PS00606">
    <property type="entry name" value="KS3_1"/>
    <property type="match status" value="1"/>
</dbReference>
<evidence type="ECO:0000313" key="8">
    <source>
        <dbReference type="EMBL" id="PVD31342.1"/>
    </source>
</evidence>
<feature type="domain" description="Carrier" evidence="5">
    <location>
        <begin position="2018"/>
        <end position="2097"/>
    </location>
</feature>
<feature type="domain" description="PKS/mFAS DH" evidence="7">
    <location>
        <begin position="871"/>
        <end position="1177"/>
    </location>
</feature>
<keyword evidence="1" id="KW-0596">Phosphopantetheine</keyword>
<dbReference type="Gene3D" id="3.30.70.3290">
    <property type="match status" value="1"/>
</dbReference>
<feature type="domain" description="Ketosynthase family 3 (KS3)" evidence="6">
    <location>
        <begin position="5"/>
        <end position="427"/>
    </location>
</feature>
<dbReference type="SMART" id="SM00825">
    <property type="entry name" value="PKS_KS"/>
    <property type="match status" value="1"/>
</dbReference>
<dbReference type="Gene3D" id="3.40.47.10">
    <property type="match status" value="1"/>
</dbReference>
<dbReference type="PROSITE" id="PS50075">
    <property type="entry name" value="CARRIER"/>
    <property type="match status" value="1"/>
</dbReference>
<feature type="active site" description="Proton donor; for dehydratase activity" evidence="4">
    <location>
        <position position="1093"/>
    </location>
</feature>
<dbReference type="Pfam" id="PF02801">
    <property type="entry name" value="Ketoacyl-synt_C"/>
    <property type="match status" value="1"/>
</dbReference>